<organism evidence="3">
    <name type="scientific">Brachypodium distachyon</name>
    <name type="common">Purple false brome</name>
    <name type="synonym">Trachynia distachya</name>
    <dbReference type="NCBI Taxonomy" id="15368"/>
    <lineage>
        <taxon>Eukaryota</taxon>
        <taxon>Viridiplantae</taxon>
        <taxon>Streptophyta</taxon>
        <taxon>Embryophyta</taxon>
        <taxon>Tracheophyta</taxon>
        <taxon>Spermatophyta</taxon>
        <taxon>Magnoliopsida</taxon>
        <taxon>Liliopsida</taxon>
        <taxon>Poales</taxon>
        <taxon>Poaceae</taxon>
        <taxon>BOP clade</taxon>
        <taxon>Pooideae</taxon>
        <taxon>Stipodae</taxon>
        <taxon>Brachypodieae</taxon>
        <taxon>Brachypodium</taxon>
    </lineage>
</organism>
<accession>A0A0Q3FGS1</accession>
<proteinExistence type="predicted"/>
<dbReference type="PANTHER" id="PTHR31589:SF112">
    <property type="entry name" value="OS01G0834300 PROTEIN"/>
    <property type="match status" value="1"/>
</dbReference>
<name>A0A0Q3FGS1_BRADI</name>
<gene>
    <name evidence="3" type="ORF">BRADI_3g39530v3</name>
</gene>
<evidence type="ECO:0000256" key="1">
    <source>
        <dbReference type="SAM" id="SignalP"/>
    </source>
</evidence>
<dbReference type="Gramene" id="KQJ98855">
    <property type="protein sequence ID" value="KQJ98855"/>
    <property type="gene ID" value="BRADI_3g39530v3"/>
</dbReference>
<dbReference type="STRING" id="15368.A0A0Q3FGS1"/>
<dbReference type="EMBL" id="CM000882">
    <property type="protein sequence ID" value="KQJ98855.1"/>
    <property type="molecule type" value="Genomic_DNA"/>
</dbReference>
<sequence length="273" mass="29981">MVFRMDNFNLSIVVLCSLLLTGGDIVGGRIYAANQIRSRNTTGSKSTIEVDGFTLDVTENSGAALILKNRQGFNYFSVGWHAPPGLYNGDLGTHFFVFWTWDRYGKTGCFNLDCPGFVVDKGATILPGSRLQLVSHPYGVKRTITLRVLKDKGMYNATGDWLIHGGLDYAKPHLIGSFPKSLLEKATEIQLSGFVSSLKSRRLVPMGSGVRPGNPQAASFRSCYLLDQNGQRIRSSQHFVPYMTDEKIYSLSPMSPVGAFSYGGPDMNGMLSE</sequence>
<evidence type="ECO:0000259" key="2">
    <source>
        <dbReference type="PROSITE" id="PS52045"/>
    </source>
</evidence>
<evidence type="ECO:0000313" key="4">
    <source>
        <dbReference type="EnsemblPlants" id="KQJ98855"/>
    </source>
</evidence>
<dbReference type="InterPro" id="IPR053168">
    <property type="entry name" value="Glutamic_endopeptidase"/>
</dbReference>
<reference evidence="4" key="3">
    <citation type="submission" date="2018-08" db="UniProtKB">
        <authorList>
            <consortium name="EnsemblPlants"/>
        </authorList>
    </citation>
    <scope>IDENTIFICATION</scope>
    <source>
        <strain evidence="4">cv. Bd21</strain>
    </source>
</reference>
<feature type="domain" description="Neprosin PEP catalytic" evidence="2">
    <location>
        <begin position="19"/>
        <end position="270"/>
    </location>
</feature>
<protein>
    <recommendedName>
        <fullName evidence="2">Neprosin PEP catalytic domain-containing protein</fullName>
    </recommendedName>
</protein>
<dbReference type="Pfam" id="PF03080">
    <property type="entry name" value="Neprosin"/>
    <property type="match status" value="1"/>
</dbReference>
<keyword evidence="5" id="KW-1185">Reference proteome</keyword>
<dbReference type="PROSITE" id="PS52045">
    <property type="entry name" value="NEPROSIN_PEP_CD"/>
    <property type="match status" value="1"/>
</dbReference>
<dbReference type="OrthoDB" id="670855at2759"/>
<evidence type="ECO:0000313" key="3">
    <source>
        <dbReference type="EMBL" id="KQJ98855.1"/>
    </source>
</evidence>
<dbReference type="PANTHER" id="PTHR31589">
    <property type="entry name" value="PROTEIN, PUTATIVE (DUF239)-RELATED-RELATED"/>
    <property type="match status" value="1"/>
</dbReference>
<feature type="chain" id="PRO_5033725033" description="Neprosin PEP catalytic domain-containing protein" evidence="1">
    <location>
        <begin position="28"/>
        <end position="273"/>
    </location>
</feature>
<dbReference type="Gene3D" id="3.90.1320.10">
    <property type="entry name" value="Outer-capsid protein sigma 3, large lobe"/>
    <property type="match status" value="1"/>
</dbReference>
<dbReference type="InterPro" id="IPR004314">
    <property type="entry name" value="Neprosin"/>
</dbReference>
<keyword evidence="1" id="KW-0732">Signal</keyword>
<dbReference type="InParanoid" id="A0A0Q3FGS1"/>
<evidence type="ECO:0000313" key="5">
    <source>
        <dbReference type="Proteomes" id="UP000008810"/>
    </source>
</evidence>
<dbReference type="Proteomes" id="UP000008810">
    <property type="component" value="Chromosome 3"/>
</dbReference>
<reference evidence="3 4" key="1">
    <citation type="journal article" date="2010" name="Nature">
        <title>Genome sequencing and analysis of the model grass Brachypodium distachyon.</title>
        <authorList>
            <consortium name="International Brachypodium Initiative"/>
        </authorList>
    </citation>
    <scope>NUCLEOTIDE SEQUENCE [LARGE SCALE GENOMIC DNA]</scope>
    <source>
        <strain evidence="3 4">Bd21</strain>
    </source>
</reference>
<feature type="signal peptide" evidence="1">
    <location>
        <begin position="1"/>
        <end position="27"/>
    </location>
</feature>
<dbReference type="FunCoup" id="A0A0Q3FGS1">
    <property type="interactions" value="493"/>
</dbReference>
<dbReference type="EnsemblPlants" id="KQJ98855">
    <property type="protein sequence ID" value="KQJ98855"/>
    <property type="gene ID" value="BRADI_3g39530v3"/>
</dbReference>
<dbReference type="AlphaFoldDB" id="A0A0Q3FGS1"/>
<reference evidence="3" key="2">
    <citation type="submission" date="2017-06" db="EMBL/GenBank/DDBJ databases">
        <title>WGS assembly of Brachypodium distachyon.</title>
        <authorList>
            <consortium name="The International Brachypodium Initiative"/>
            <person name="Lucas S."/>
            <person name="Harmon-Smith M."/>
            <person name="Lail K."/>
            <person name="Tice H."/>
            <person name="Grimwood J."/>
            <person name="Bruce D."/>
            <person name="Barry K."/>
            <person name="Shu S."/>
            <person name="Lindquist E."/>
            <person name="Wang M."/>
            <person name="Pitluck S."/>
            <person name="Vogel J.P."/>
            <person name="Garvin D.F."/>
            <person name="Mockler T.C."/>
            <person name="Schmutz J."/>
            <person name="Rokhsar D."/>
            <person name="Bevan M.W."/>
        </authorList>
    </citation>
    <scope>NUCLEOTIDE SEQUENCE</scope>
    <source>
        <strain evidence="3">Bd21</strain>
    </source>
</reference>